<dbReference type="AlphaFoldDB" id="A0A7W6AML3"/>
<gene>
    <name evidence="3" type="ORF">GCM10007884_43620</name>
    <name evidence="4" type="ORF">GGR33_004092</name>
</gene>
<proteinExistence type="predicted"/>
<evidence type="ECO:0000313" key="6">
    <source>
        <dbReference type="Proteomes" id="UP001156881"/>
    </source>
</evidence>
<keyword evidence="2" id="KW-0812">Transmembrane</keyword>
<keyword evidence="2" id="KW-0472">Membrane</keyword>
<keyword evidence="2" id="KW-1133">Transmembrane helix</keyword>
<feature type="transmembrane region" description="Helical" evidence="2">
    <location>
        <begin position="29"/>
        <end position="51"/>
    </location>
</feature>
<keyword evidence="6" id="KW-1185">Reference proteome</keyword>
<evidence type="ECO:0000256" key="1">
    <source>
        <dbReference type="SAM" id="MobiDB-lite"/>
    </source>
</evidence>
<feature type="compositionally biased region" description="Polar residues" evidence="1">
    <location>
        <begin position="1"/>
        <end position="10"/>
    </location>
</feature>
<dbReference type="Proteomes" id="UP001156881">
    <property type="component" value="Unassembled WGS sequence"/>
</dbReference>
<evidence type="ECO:0000313" key="5">
    <source>
        <dbReference type="Proteomes" id="UP000517759"/>
    </source>
</evidence>
<dbReference type="Proteomes" id="UP000517759">
    <property type="component" value="Unassembled WGS sequence"/>
</dbReference>
<protein>
    <submittedName>
        <fullName evidence="4">Uncharacterized protein</fullName>
    </submittedName>
</protein>
<evidence type="ECO:0000313" key="3">
    <source>
        <dbReference type="EMBL" id="GLS46368.1"/>
    </source>
</evidence>
<dbReference type="EMBL" id="BSPG01000040">
    <property type="protein sequence ID" value="GLS46368.1"/>
    <property type="molecule type" value="Genomic_DNA"/>
</dbReference>
<reference evidence="3" key="1">
    <citation type="journal article" date="2014" name="Int. J. Syst. Evol. Microbiol.">
        <title>Complete genome of a new Firmicutes species belonging to the dominant human colonic microbiota ('Ruminococcus bicirculans') reveals two chromosomes and a selective capacity to utilize plant glucans.</title>
        <authorList>
            <consortium name="NISC Comparative Sequencing Program"/>
            <person name="Wegmann U."/>
            <person name="Louis P."/>
            <person name="Goesmann A."/>
            <person name="Henrissat B."/>
            <person name="Duncan S.H."/>
            <person name="Flint H.J."/>
        </authorList>
    </citation>
    <scope>NUCLEOTIDE SEQUENCE</scope>
    <source>
        <strain evidence="3">NBRC 107710</strain>
    </source>
</reference>
<dbReference type="EMBL" id="JACIDN010000008">
    <property type="protein sequence ID" value="MBB3904569.1"/>
    <property type="molecule type" value="Genomic_DNA"/>
</dbReference>
<reference evidence="6" key="2">
    <citation type="journal article" date="2019" name="Int. J. Syst. Evol. Microbiol.">
        <title>The Global Catalogue of Microorganisms (GCM) 10K type strain sequencing project: providing services to taxonomists for standard genome sequencing and annotation.</title>
        <authorList>
            <consortium name="The Broad Institute Genomics Platform"/>
            <consortium name="The Broad Institute Genome Sequencing Center for Infectious Disease"/>
            <person name="Wu L."/>
            <person name="Ma J."/>
        </authorList>
    </citation>
    <scope>NUCLEOTIDE SEQUENCE [LARGE SCALE GENOMIC DNA]</scope>
    <source>
        <strain evidence="6">NBRC 107710</strain>
    </source>
</reference>
<dbReference type="RefSeq" id="WP_183508981.1">
    <property type="nucleotide sequence ID" value="NZ_BSPG01000040.1"/>
</dbReference>
<name>A0A7W6AML3_9HYPH</name>
<organism evidence="4 5">
    <name type="scientific">Methylobacterium brachythecii</name>
    <dbReference type="NCBI Taxonomy" id="1176177"/>
    <lineage>
        <taxon>Bacteria</taxon>
        <taxon>Pseudomonadati</taxon>
        <taxon>Pseudomonadota</taxon>
        <taxon>Alphaproteobacteria</taxon>
        <taxon>Hyphomicrobiales</taxon>
        <taxon>Methylobacteriaceae</taxon>
        <taxon>Methylobacterium</taxon>
    </lineage>
</organism>
<feature type="region of interest" description="Disordered" evidence="1">
    <location>
        <begin position="1"/>
        <end position="22"/>
    </location>
</feature>
<reference evidence="4 5" key="3">
    <citation type="submission" date="2020-08" db="EMBL/GenBank/DDBJ databases">
        <title>Genomic Encyclopedia of Type Strains, Phase IV (KMG-IV): sequencing the most valuable type-strain genomes for metagenomic binning, comparative biology and taxonomic classification.</title>
        <authorList>
            <person name="Goeker M."/>
        </authorList>
    </citation>
    <scope>NUCLEOTIDE SEQUENCE [LARGE SCALE GENOMIC DNA]</scope>
    <source>
        <strain evidence="4 5">DSM 24105</strain>
    </source>
</reference>
<evidence type="ECO:0000313" key="4">
    <source>
        <dbReference type="EMBL" id="MBB3904569.1"/>
    </source>
</evidence>
<comment type="caution">
    <text evidence="4">The sequence shown here is derived from an EMBL/GenBank/DDBJ whole genome shotgun (WGS) entry which is preliminary data.</text>
</comment>
<evidence type="ECO:0000256" key="2">
    <source>
        <dbReference type="SAM" id="Phobius"/>
    </source>
</evidence>
<accession>A0A7W6AML3</accession>
<reference evidence="3" key="4">
    <citation type="submission" date="2023-01" db="EMBL/GenBank/DDBJ databases">
        <title>Draft genome sequence of Methylobacterium brachythecii strain NBRC 107710.</title>
        <authorList>
            <person name="Sun Q."/>
            <person name="Mori K."/>
        </authorList>
    </citation>
    <scope>NUCLEOTIDE SEQUENCE</scope>
    <source>
        <strain evidence="3">NBRC 107710</strain>
    </source>
</reference>
<sequence>MTDSAQTATEPTPAKSQDGLPDSLFKTGLIGAGALTITWWALIACGVWRAMEWAGV</sequence>